<evidence type="ECO:0000256" key="4">
    <source>
        <dbReference type="ARBA" id="ARBA00022692"/>
    </source>
</evidence>
<feature type="transmembrane region" description="Helical" evidence="7">
    <location>
        <begin position="289"/>
        <end position="312"/>
    </location>
</feature>
<gene>
    <name evidence="9" type="ordered locus">RPB_0915</name>
</gene>
<dbReference type="HOGENOM" id="CLU_001265_46_3_5"/>
<dbReference type="RefSeq" id="WP_011439815.1">
    <property type="nucleotide sequence ID" value="NC_007778.1"/>
</dbReference>
<evidence type="ECO:0000313" key="10">
    <source>
        <dbReference type="Proteomes" id="UP000008809"/>
    </source>
</evidence>
<feature type="transmembrane region" description="Helical" evidence="7">
    <location>
        <begin position="175"/>
        <end position="195"/>
    </location>
</feature>
<organism evidence="9 10">
    <name type="scientific">Rhodopseudomonas palustris (strain HaA2)</name>
    <dbReference type="NCBI Taxonomy" id="316058"/>
    <lineage>
        <taxon>Bacteria</taxon>
        <taxon>Pseudomonadati</taxon>
        <taxon>Pseudomonadota</taxon>
        <taxon>Alphaproteobacteria</taxon>
        <taxon>Hyphomicrobiales</taxon>
        <taxon>Nitrobacteraceae</taxon>
        <taxon>Rhodopseudomonas</taxon>
    </lineage>
</organism>
<evidence type="ECO:0000256" key="6">
    <source>
        <dbReference type="ARBA" id="ARBA00023136"/>
    </source>
</evidence>
<dbReference type="InterPro" id="IPR036259">
    <property type="entry name" value="MFS_trans_sf"/>
</dbReference>
<dbReference type="PANTHER" id="PTHR23511">
    <property type="entry name" value="SYNAPTIC VESICLE GLYCOPROTEIN 2"/>
    <property type="match status" value="1"/>
</dbReference>
<feature type="transmembrane region" description="Helical" evidence="7">
    <location>
        <begin position="324"/>
        <end position="342"/>
    </location>
</feature>
<dbReference type="InterPro" id="IPR020846">
    <property type="entry name" value="MFS_dom"/>
</dbReference>
<comment type="similarity">
    <text evidence="2">Belongs to the major facilitator superfamily. Sugar transporter (TC 2.A.1.1) family.</text>
</comment>
<feature type="transmembrane region" description="Helical" evidence="7">
    <location>
        <begin position="385"/>
        <end position="403"/>
    </location>
</feature>
<dbReference type="Proteomes" id="UP000008809">
    <property type="component" value="Chromosome"/>
</dbReference>
<dbReference type="GO" id="GO:0016020">
    <property type="term" value="C:membrane"/>
    <property type="evidence" value="ECO:0007669"/>
    <property type="project" value="UniProtKB-SubCell"/>
</dbReference>
<evidence type="ECO:0000256" key="5">
    <source>
        <dbReference type="ARBA" id="ARBA00022989"/>
    </source>
</evidence>
<keyword evidence="6 7" id="KW-0472">Membrane</keyword>
<evidence type="ECO:0000259" key="8">
    <source>
        <dbReference type="PROSITE" id="PS50850"/>
    </source>
</evidence>
<evidence type="ECO:0000256" key="3">
    <source>
        <dbReference type="ARBA" id="ARBA00022448"/>
    </source>
</evidence>
<dbReference type="CDD" id="cd17316">
    <property type="entry name" value="MFS_SV2_like"/>
    <property type="match status" value="1"/>
</dbReference>
<dbReference type="eggNOG" id="COG2814">
    <property type="taxonomic scope" value="Bacteria"/>
</dbReference>
<keyword evidence="3" id="KW-0813">Transport</keyword>
<feature type="transmembrane region" description="Helical" evidence="7">
    <location>
        <begin position="449"/>
        <end position="468"/>
    </location>
</feature>
<feature type="transmembrane region" description="Helical" evidence="7">
    <location>
        <begin position="84"/>
        <end position="102"/>
    </location>
</feature>
<keyword evidence="4 7" id="KW-0812">Transmembrane</keyword>
<dbReference type="EMBL" id="CP000250">
    <property type="protein sequence ID" value="ABD05626.1"/>
    <property type="molecule type" value="Genomic_DNA"/>
</dbReference>
<dbReference type="Gene3D" id="1.20.1250.20">
    <property type="entry name" value="MFS general substrate transporter like domains"/>
    <property type="match status" value="1"/>
</dbReference>
<name>Q2J1N4_RHOP2</name>
<accession>Q2J1N4</accession>
<feature type="transmembrane region" description="Helical" evidence="7">
    <location>
        <begin position="354"/>
        <end position="373"/>
    </location>
</feature>
<dbReference type="SUPFAM" id="SSF103473">
    <property type="entry name" value="MFS general substrate transporter"/>
    <property type="match status" value="1"/>
</dbReference>
<keyword evidence="10" id="KW-1185">Reference proteome</keyword>
<evidence type="ECO:0000313" key="9">
    <source>
        <dbReference type="EMBL" id="ABD05626.1"/>
    </source>
</evidence>
<dbReference type="STRING" id="316058.RPB_0915"/>
<evidence type="ECO:0000256" key="1">
    <source>
        <dbReference type="ARBA" id="ARBA00004141"/>
    </source>
</evidence>
<evidence type="ECO:0000256" key="7">
    <source>
        <dbReference type="SAM" id="Phobius"/>
    </source>
</evidence>
<feature type="transmembrane region" description="Helical" evidence="7">
    <location>
        <begin position="201"/>
        <end position="222"/>
    </location>
</feature>
<feature type="transmembrane region" description="Helical" evidence="7">
    <location>
        <begin position="109"/>
        <end position="128"/>
    </location>
</feature>
<proteinExistence type="inferred from homology"/>
<feature type="domain" description="Major facilitator superfamily (MFS) profile" evidence="8">
    <location>
        <begin position="43"/>
        <end position="475"/>
    </location>
</feature>
<dbReference type="Pfam" id="PF00083">
    <property type="entry name" value="Sugar_tr"/>
    <property type="match status" value="1"/>
</dbReference>
<comment type="subcellular location">
    <subcellularLocation>
        <location evidence="1">Membrane</location>
        <topology evidence="1">Multi-pass membrane protein</topology>
    </subcellularLocation>
</comment>
<feature type="transmembrane region" description="Helical" evidence="7">
    <location>
        <begin position="415"/>
        <end position="437"/>
    </location>
</feature>
<evidence type="ECO:0000256" key="2">
    <source>
        <dbReference type="ARBA" id="ARBA00010992"/>
    </source>
</evidence>
<reference evidence="9 10" key="1">
    <citation type="submission" date="2006-01" db="EMBL/GenBank/DDBJ databases">
        <title>Complete sequence of Rhodopseudomonas palustris HaA2.</title>
        <authorList>
            <consortium name="US DOE Joint Genome Institute"/>
            <person name="Copeland A."/>
            <person name="Lucas S."/>
            <person name="Lapidus A."/>
            <person name="Barry K."/>
            <person name="Detter J.C."/>
            <person name="Glavina T."/>
            <person name="Hammon N."/>
            <person name="Israni S."/>
            <person name="Pitluck S."/>
            <person name="Chain P."/>
            <person name="Malfatti S."/>
            <person name="Shin M."/>
            <person name="Vergez L."/>
            <person name="Schmutz J."/>
            <person name="Larimer F."/>
            <person name="Land M."/>
            <person name="Hauser L."/>
            <person name="Pelletier D.A."/>
            <person name="Kyrpides N."/>
            <person name="Anderson I."/>
            <person name="Oda Y."/>
            <person name="Harwood C.S."/>
            <person name="Richardson P."/>
        </authorList>
    </citation>
    <scope>NUCLEOTIDE SEQUENCE [LARGE SCALE GENOMIC DNA]</scope>
    <source>
        <strain evidence="9 10">HaA2</strain>
    </source>
</reference>
<dbReference type="GO" id="GO:0022857">
    <property type="term" value="F:transmembrane transporter activity"/>
    <property type="evidence" value="ECO:0007669"/>
    <property type="project" value="InterPro"/>
</dbReference>
<dbReference type="AlphaFoldDB" id="Q2J1N4"/>
<dbReference type="OrthoDB" id="9784658at2"/>
<dbReference type="PROSITE" id="PS50850">
    <property type="entry name" value="MFS"/>
    <property type="match status" value="1"/>
</dbReference>
<sequence length="493" mass="53337">MAVSTSAAWTQPPPAPRVGGCIIETDIPARLDGLLWSGFHTRVVVALGVTWILDGLEVTLAGTLSGALKQQLQFSNLDVGVANSAYLAGAVLGALGFGWLTDRIGRKKLFFITLALYLAATAATALSWNVWSYALFRFLTGAGIGGEYTAINSTIQELMPARYRGWTDLVINGSFWLGAALGAVCAIVLLDPAVIDPEYGWRLAYFTGAVLGIVVFVMRLWIPESPRWLMIHGRPEQAEAIVAEIERTARIATEPEHRIKSKIRLQMRSHTPLREVAHTLLTTYRQRSFVGLTLMAAQAFFYNAIFFTYALILTDFFGIPSSHIGWYILPFAAGNFLGPLLLGRLFDTLGRRKMIAFTYGISGLLLAGSGYLFSIGALTAQSQTIAWMVIFFFASPAASAAYLTVSETFPLEVRALAIAIFYAIGTGIGGVAGPALFGALIDTGSRTTVFAGYLLGAALMIVAAMVGWRYGVAAERRSLEQVARPLAAIEENR</sequence>
<protein>
    <submittedName>
        <fullName evidence="9">MFS transporter</fullName>
    </submittedName>
</protein>
<dbReference type="InterPro" id="IPR005828">
    <property type="entry name" value="MFS_sugar_transport-like"/>
</dbReference>
<dbReference type="KEGG" id="rpb:RPB_0915"/>
<keyword evidence="5 7" id="KW-1133">Transmembrane helix</keyword>